<dbReference type="Gene3D" id="3.60.120.10">
    <property type="entry name" value="Anthranilate synthase"/>
    <property type="match status" value="1"/>
</dbReference>
<dbReference type="PRINTS" id="PR00095">
    <property type="entry name" value="ANTSNTHASEI"/>
</dbReference>
<evidence type="ECO:0000313" key="4">
    <source>
        <dbReference type="Proteomes" id="UP001059836"/>
    </source>
</evidence>
<evidence type="ECO:0000313" key="3">
    <source>
        <dbReference type="EMBL" id="QHN34508.1"/>
    </source>
</evidence>
<protein>
    <submittedName>
        <fullName evidence="3">Aminodeoxychorismate synthase component I</fullName>
        <ecNumber evidence="3">2.6.1.85</ecNumber>
    </submittedName>
</protein>
<reference evidence="3" key="1">
    <citation type="journal article" date="2021" name="Nat. Microbiol.">
        <title>Cocultivation of an ultrasmall environmental parasitic bacterium with lytic ability against bacteria associated with wastewater foams.</title>
        <authorList>
            <person name="Batinovic S."/>
            <person name="Rose J.J.A."/>
            <person name="Ratcliffe J."/>
            <person name="Seviour R.J."/>
            <person name="Petrovski S."/>
        </authorList>
    </citation>
    <scope>NUCLEOTIDE SEQUENCE</scope>
    <source>
        <strain evidence="3">CON9</strain>
    </source>
</reference>
<dbReference type="EMBL" id="CP045809">
    <property type="protein sequence ID" value="QHN34508.1"/>
    <property type="molecule type" value="Genomic_DNA"/>
</dbReference>
<dbReference type="PANTHER" id="PTHR11236">
    <property type="entry name" value="AMINOBENZOATE/ANTHRANILATE SYNTHASE"/>
    <property type="match status" value="1"/>
</dbReference>
<dbReference type="InterPro" id="IPR019999">
    <property type="entry name" value="Anth_synth_I-like"/>
</dbReference>
<dbReference type="SUPFAM" id="SSF56322">
    <property type="entry name" value="ADC synthase"/>
    <property type="match status" value="1"/>
</dbReference>
<evidence type="ECO:0000256" key="1">
    <source>
        <dbReference type="SAM" id="MobiDB-lite"/>
    </source>
</evidence>
<sequence>MTPAPLDVLGALLDHTRAHRLPPPAALVGDWWGADAVIAPSIDLVAGHRPPPVSDRFWFGYIGFPHYSAARAGTGEDDATGNPTTGGLNTGGTGTGDDGLPAIAGGETDAVLLLHDGRWEYRSIDRSPCPTWISDCLTTAAQLGPPRPPRVSWHAPQRQPHLAAVESCLAAIRAGEVYQACVCTRFTGRIDGCTADFYRLLAAATTPAKSAFLQGDWGSVASFSPETFLRRADGAVISAPIKGTIAASGDPATLASSVKDIAENVMIVDLVRNDLGRVADIGSVTVPALLRTSPAPGVWHLVSTVRADVGSHVSTTDLLEATFPPASVTGTPKLRALSLLADWEQHSRGVYCGAIGMCGPGGDLDLNVAIRTVAVTPDGEAVLGVGGGITIDSDPAREWQECLDKAASIVSAFPHDDTGRSHPTR</sequence>
<dbReference type="RefSeq" id="WP_260840332.1">
    <property type="nucleotide sequence ID" value="NZ_CP045809.1"/>
</dbReference>
<dbReference type="InterPro" id="IPR005801">
    <property type="entry name" value="ADC_synthase"/>
</dbReference>
<feature type="region of interest" description="Disordered" evidence="1">
    <location>
        <begin position="73"/>
        <end position="94"/>
    </location>
</feature>
<proteinExistence type="predicted"/>
<feature type="domain" description="Chorismate-utilising enzyme C-terminal" evidence="2">
    <location>
        <begin position="159"/>
        <end position="405"/>
    </location>
</feature>
<gene>
    <name evidence="3" type="ORF">GII31_05930</name>
</gene>
<keyword evidence="3" id="KW-0032">Aminotransferase</keyword>
<organism evidence="3 4">
    <name type="scientific">Gordonia pseudamarae</name>
    <dbReference type="NCBI Taxonomy" id="2831662"/>
    <lineage>
        <taxon>Bacteria</taxon>
        <taxon>Bacillati</taxon>
        <taxon>Actinomycetota</taxon>
        <taxon>Actinomycetes</taxon>
        <taxon>Mycobacteriales</taxon>
        <taxon>Gordoniaceae</taxon>
        <taxon>Gordonia</taxon>
    </lineage>
</organism>
<evidence type="ECO:0000259" key="2">
    <source>
        <dbReference type="Pfam" id="PF00425"/>
    </source>
</evidence>
<dbReference type="EC" id="2.6.1.85" evidence="3"/>
<dbReference type="Pfam" id="PF00425">
    <property type="entry name" value="Chorismate_bind"/>
    <property type="match status" value="1"/>
</dbReference>
<dbReference type="PANTHER" id="PTHR11236:SF50">
    <property type="entry name" value="AMINODEOXYCHORISMATE SYNTHASE COMPONENT 1"/>
    <property type="match status" value="1"/>
</dbReference>
<name>A0ABX6IFC2_9ACTN</name>
<dbReference type="GO" id="GO:0046820">
    <property type="term" value="F:4-amino-4-deoxychorismate synthase activity"/>
    <property type="evidence" value="ECO:0007669"/>
    <property type="project" value="UniProtKB-EC"/>
</dbReference>
<keyword evidence="3" id="KW-0808">Transferase</keyword>
<keyword evidence="4" id="KW-1185">Reference proteome</keyword>
<dbReference type="InterPro" id="IPR015890">
    <property type="entry name" value="Chorismate_C"/>
</dbReference>
<dbReference type="NCBIfam" id="NF004530">
    <property type="entry name" value="PRK05877.1"/>
    <property type="match status" value="1"/>
</dbReference>
<accession>A0ABX6IFC2</accession>
<dbReference type="Proteomes" id="UP001059836">
    <property type="component" value="Chromosome"/>
</dbReference>